<proteinExistence type="predicted"/>
<dbReference type="Pfam" id="PF12823">
    <property type="entry name" value="DUF3817"/>
    <property type="match status" value="1"/>
</dbReference>
<dbReference type="RefSeq" id="WP_231998767.1">
    <property type="nucleotide sequence ID" value="NZ_AP019307.1"/>
</dbReference>
<evidence type="ECO:0000259" key="7">
    <source>
        <dbReference type="Pfam" id="PF12823"/>
    </source>
</evidence>
<dbReference type="InterPro" id="IPR023845">
    <property type="entry name" value="DUF3817_TM"/>
</dbReference>
<evidence type="ECO:0000256" key="2">
    <source>
        <dbReference type="ARBA" id="ARBA00022475"/>
    </source>
</evidence>
<keyword evidence="3 6" id="KW-0812">Transmembrane</keyword>
<evidence type="ECO:0000313" key="8">
    <source>
        <dbReference type="EMBL" id="BBH15714.1"/>
    </source>
</evidence>
<feature type="domain" description="DUF3817" evidence="7">
    <location>
        <begin position="9"/>
        <end position="92"/>
    </location>
</feature>
<protein>
    <recommendedName>
        <fullName evidence="7">DUF3817 domain-containing protein</fullName>
    </recommendedName>
</protein>
<sequence length="155" mass="16833">MSFLSRPLDLFRRIAIAEAITWALLLTGMFLKYVTHTTELGVKVFGMIHGVVFISYVVTTVTVWVDQKWTLRRGIGALLASIPPFVTIVVELLAVRRGWIGASWRLRTSADAGLSRPESLVRWVLVAPVRGLAVALVAVVVLTGVALLVGPPASS</sequence>
<feature type="transmembrane region" description="Helical" evidence="6">
    <location>
        <begin position="46"/>
        <end position="65"/>
    </location>
</feature>
<evidence type="ECO:0000256" key="5">
    <source>
        <dbReference type="ARBA" id="ARBA00023136"/>
    </source>
</evidence>
<gene>
    <name evidence="8" type="ORF">Back2_00010</name>
</gene>
<evidence type="ECO:0000256" key="4">
    <source>
        <dbReference type="ARBA" id="ARBA00022989"/>
    </source>
</evidence>
<organism evidence="8 9">
    <name type="scientific">Nocardioides baekrokdamisoli</name>
    <dbReference type="NCBI Taxonomy" id="1804624"/>
    <lineage>
        <taxon>Bacteria</taxon>
        <taxon>Bacillati</taxon>
        <taxon>Actinomycetota</taxon>
        <taxon>Actinomycetes</taxon>
        <taxon>Propionibacteriales</taxon>
        <taxon>Nocardioidaceae</taxon>
        <taxon>Nocardioides</taxon>
    </lineage>
</organism>
<dbReference type="Proteomes" id="UP000271573">
    <property type="component" value="Chromosome"/>
</dbReference>
<feature type="transmembrane region" description="Helical" evidence="6">
    <location>
        <begin position="120"/>
        <end position="149"/>
    </location>
</feature>
<accession>A0A3G9IX22</accession>
<evidence type="ECO:0000256" key="1">
    <source>
        <dbReference type="ARBA" id="ARBA00004651"/>
    </source>
</evidence>
<evidence type="ECO:0000313" key="9">
    <source>
        <dbReference type="Proteomes" id="UP000271573"/>
    </source>
</evidence>
<dbReference type="NCBIfam" id="TIGR03954">
    <property type="entry name" value="integ_memb_HG"/>
    <property type="match status" value="1"/>
</dbReference>
<reference evidence="8 9" key="1">
    <citation type="submission" date="2018-11" db="EMBL/GenBank/DDBJ databases">
        <title>Complete genome sequence of Nocardioides baekrokdamisoli strain KCTC 39748.</title>
        <authorList>
            <person name="Kang S.W."/>
            <person name="Lee K.C."/>
            <person name="Kim K.K."/>
            <person name="Kim J.S."/>
            <person name="Kim D.S."/>
            <person name="Ko S.H."/>
            <person name="Yang S.H."/>
            <person name="Shin Y.K."/>
            <person name="Lee J.S."/>
        </authorList>
    </citation>
    <scope>NUCLEOTIDE SEQUENCE [LARGE SCALE GENOMIC DNA]</scope>
    <source>
        <strain evidence="8 9">KCTC 39748</strain>
    </source>
</reference>
<dbReference type="AlphaFoldDB" id="A0A3G9IX22"/>
<dbReference type="KEGG" id="nbe:Back2_00010"/>
<keyword evidence="9" id="KW-1185">Reference proteome</keyword>
<comment type="subcellular location">
    <subcellularLocation>
        <location evidence="1">Cell membrane</location>
        <topology evidence="1">Multi-pass membrane protein</topology>
    </subcellularLocation>
</comment>
<name>A0A3G9IX22_9ACTN</name>
<dbReference type="PANTHER" id="PTHR40077">
    <property type="entry name" value="MEMBRANE PROTEIN-RELATED"/>
    <property type="match status" value="1"/>
</dbReference>
<keyword evidence="5 6" id="KW-0472">Membrane</keyword>
<feature type="transmembrane region" description="Helical" evidence="6">
    <location>
        <begin position="14"/>
        <end position="34"/>
    </location>
</feature>
<dbReference type="PANTHER" id="PTHR40077:SF1">
    <property type="entry name" value="MEMBRANE PROTEIN"/>
    <property type="match status" value="1"/>
</dbReference>
<dbReference type="GO" id="GO:0005886">
    <property type="term" value="C:plasma membrane"/>
    <property type="evidence" value="ECO:0007669"/>
    <property type="project" value="UniProtKB-SubCell"/>
</dbReference>
<keyword evidence="4 6" id="KW-1133">Transmembrane helix</keyword>
<keyword evidence="2" id="KW-1003">Cell membrane</keyword>
<dbReference type="EMBL" id="AP019307">
    <property type="protein sequence ID" value="BBH15714.1"/>
    <property type="molecule type" value="Genomic_DNA"/>
</dbReference>
<evidence type="ECO:0000256" key="3">
    <source>
        <dbReference type="ARBA" id="ARBA00022692"/>
    </source>
</evidence>
<evidence type="ECO:0000256" key="6">
    <source>
        <dbReference type="SAM" id="Phobius"/>
    </source>
</evidence>
<feature type="transmembrane region" description="Helical" evidence="6">
    <location>
        <begin position="77"/>
        <end position="100"/>
    </location>
</feature>